<evidence type="ECO:0000259" key="15">
    <source>
        <dbReference type="PROSITE" id="PS51034"/>
    </source>
</evidence>
<dbReference type="SUPFAM" id="SSF57196">
    <property type="entry name" value="EGF/Laminin"/>
    <property type="match status" value="1"/>
</dbReference>
<comment type="caution">
    <text evidence="16">The sequence shown here is derived from an EMBL/GenBank/DDBJ whole genome shotgun (WGS) entry which is preliminary data.</text>
</comment>
<evidence type="ECO:0000313" key="17">
    <source>
        <dbReference type="Proteomes" id="UP000886611"/>
    </source>
</evidence>
<protein>
    <submittedName>
        <fullName evidence="16">OIT3 protein</fullName>
    </submittedName>
</protein>
<evidence type="ECO:0000256" key="12">
    <source>
        <dbReference type="ARBA" id="ARBA00023157"/>
    </source>
</evidence>
<dbReference type="Pfam" id="PF00100">
    <property type="entry name" value="Zona_pellucida"/>
    <property type="match status" value="1"/>
</dbReference>
<reference evidence="16 17" key="1">
    <citation type="journal article" date="2021" name="Cell">
        <title>Tracing the genetic footprints of vertebrate landing in non-teleost ray-finned fishes.</title>
        <authorList>
            <person name="Bi X."/>
            <person name="Wang K."/>
            <person name="Yang L."/>
            <person name="Pan H."/>
            <person name="Jiang H."/>
            <person name="Wei Q."/>
            <person name="Fang M."/>
            <person name="Yu H."/>
            <person name="Zhu C."/>
            <person name="Cai Y."/>
            <person name="He Y."/>
            <person name="Gan X."/>
            <person name="Zeng H."/>
            <person name="Yu D."/>
            <person name="Zhu Y."/>
            <person name="Jiang H."/>
            <person name="Qiu Q."/>
            <person name="Yang H."/>
            <person name="Zhang Y.E."/>
            <person name="Wang W."/>
            <person name="Zhu M."/>
            <person name="He S."/>
            <person name="Zhang G."/>
        </authorList>
    </citation>
    <scope>NUCLEOTIDE SEQUENCE [LARGE SCALE GENOMIC DNA]</scope>
    <source>
        <strain evidence="16">Bchr_013</strain>
    </source>
</reference>
<dbReference type="PANTHER" id="PTHR13462">
    <property type="entry name" value="CALCIUM UNIPORTER PROTEIN, MITOCHONDRIAL"/>
    <property type="match status" value="1"/>
</dbReference>
<keyword evidence="17" id="KW-1185">Reference proteome</keyword>
<dbReference type="SMART" id="SM00179">
    <property type="entry name" value="EGF_CA"/>
    <property type="match status" value="1"/>
</dbReference>
<evidence type="ECO:0000256" key="8">
    <source>
        <dbReference type="ARBA" id="ARBA00022837"/>
    </source>
</evidence>
<dbReference type="Pfam" id="PF04678">
    <property type="entry name" value="MCU"/>
    <property type="match status" value="1"/>
</dbReference>
<dbReference type="InterPro" id="IPR001881">
    <property type="entry name" value="EGF-like_Ca-bd_dom"/>
</dbReference>
<comment type="subcellular location">
    <subcellularLocation>
        <location evidence="1">Membrane</location>
        <topology evidence="1">Multi-pass membrane protein</topology>
    </subcellularLocation>
</comment>
<feature type="non-terminal residue" evidence="16">
    <location>
        <position position="1"/>
    </location>
</feature>
<dbReference type="InterPro" id="IPR001507">
    <property type="entry name" value="ZP_dom"/>
</dbReference>
<evidence type="ECO:0000256" key="13">
    <source>
        <dbReference type="ARBA" id="ARBA00023180"/>
    </source>
</evidence>
<keyword evidence="9 14" id="KW-1133">Transmembrane helix</keyword>
<gene>
    <name evidence="16" type="primary">Oit3</name>
    <name evidence="16" type="ORF">GTO96_0001359</name>
</gene>
<dbReference type="InterPro" id="IPR055355">
    <property type="entry name" value="ZP-C"/>
</dbReference>
<dbReference type="InterPro" id="IPR055356">
    <property type="entry name" value="ZP-N"/>
</dbReference>
<keyword evidence="8" id="KW-0106">Calcium</keyword>
<sequence length="850" mass="96201">MGSPYHFIFIFEGETIKMRAYTDHLFVTVCAIEIKYYELTEQSMSLCTHVKTYVFMVTHWSNSLIYCSCSTDVNVAYHNGLPVISVNLPSRRERCQFTLKPISDSVGVFLEQLKAEDRGIDRVAIYSTDGTRVASSTGIDILLLDDFNLVINDTTYLVRPPKRDLMSNEDTETMNDVKRLVQQLYTTLHIEEHQLQKERELIGRLENLNSQLLPLEKVKEELSRKAAKRTTWVLWGGMAYMATQFGILARLTWWEYSWDIMEPVTYFITYGSAMAMYAYFVLTRQEYIYPDARDRQFLHFFHKGVKKTRFDVDKYNQLKDAIAQVKRLLLCSKHSVEFRIIHKHQISAYQIVPHGTAKYRERDYALDPCSAYISLNEPWRNTEHHVNDSAGSPKCDSHINGEWYRFTGMAGDAMPTFCIHENHCGTHAPIWMNGSHPQESDGIIQVQACSSFNENCCFWNTTVEVKACQGGYYVYRLPKPSVCFHVYCGHFYEICDESDCKGTCLETGECHCMTGTTLGLDGQTCLDVNECEKDNGGCAEICVNLKGSHRCECGVGRVLGPDGKSCNVPVQCKSSGIEVVVPKTLVGGLELFLSNSSCKGISNGTHVKINFSLKTCGTVVEVVNDKIIASNLVTGLPRQTPSSSGDIIVRTSKLLIPVTCEFPRQYLVSDGYIPNLKNSLLEIAGRSRGVFPFSLELFKNRDFNEAYHGSPPTLKLHDDLFFGIEPVVHVDGLQTLVESCFATPNSKTEEAIKYYLIKDGCISDETVKQFTTDDHLAKHYQVPVFKFVGKDNKEVFLHCSVLVCGSLDEHSRCSQGCKRRMRRSLWEQEDTGHLDQHVLTGGPIIIDPDE</sequence>
<feature type="transmembrane region" description="Helical" evidence="14">
    <location>
        <begin position="232"/>
        <end position="252"/>
    </location>
</feature>
<evidence type="ECO:0000256" key="9">
    <source>
        <dbReference type="ARBA" id="ARBA00022989"/>
    </source>
</evidence>
<evidence type="ECO:0000256" key="1">
    <source>
        <dbReference type="ARBA" id="ARBA00004141"/>
    </source>
</evidence>
<dbReference type="Pfam" id="PF14670">
    <property type="entry name" value="FXa_inhibition"/>
    <property type="match status" value="1"/>
</dbReference>
<keyword evidence="13" id="KW-0325">Glycoprotein</keyword>
<keyword evidence="11 14" id="KW-0472">Membrane</keyword>
<dbReference type="Gene3D" id="2.60.40.4100">
    <property type="entry name" value="Zona pellucida, ZP-C domain"/>
    <property type="match status" value="1"/>
</dbReference>
<dbReference type="Proteomes" id="UP000886611">
    <property type="component" value="Unassembled WGS sequence"/>
</dbReference>
<evidence type="ECO:0000256" key="3">
    <source>
        <dbReference type="ARBA" id="ARBA00022448"/>
    </source>
</evidence>
<dbReference type="CDD" id="cd00054">
    <property type="entry name" value="EGF_CA"/>
    <property type="match status" value="1"/>
</dbReference>
<dbReference type="Pfam" id="PF23283">
    <property type="entry name" value="D8C_UMOD"/>
    <property type="match status" value="1"/>
</dbReference>
<evidence type="ECO:0000256" key="5">
    <source>
        <dbReference type="ARBA" id="ARBA00022568"/>
    </source>
</evidence>
<keyword evidence="6 14" id="KW-0812">Transmembrane</keyword>
<dbReference type="Gene3D" id="2.60.40.3210">
    <property type="entry name" value="Zona pellucida, ZP-N domain"/>
    <property type="match status" value="1"/>
</dbReference>
<dbReference type="Gene3D" id="2.10.25.10">
    <property type="entry name" value="Laminin"/>
    <property type="match status" value="1"/>
</dbReference>
<dbReference type="InterPro" id="IPR006769">
    <property type="entry name" value="MCU_C"/>
</dbReference>
<dbReference type="SMART" id="SM00241">
    <property type="entry name" value="ZP"/>
    <property type="match status" value="1"/>
</dbReference>
<dbReference type="EMBL" id="JAATIS010004040">
    <property type="protein sequence ID" value="KAG2463370.1"/>
    <property type="molecule type" value="Genomic_DNA"/>
</dbReference>
<evidence type="ECO:0000256" key="10">
    <source>
        <dbReference type="ARBA" id="ARBA00023065"/>
    </source>
</evidence>
<feature type="domain" description="ZP" evidence="15">
    <location>
        <begin position="571"/>
        <end position="820"/>
    </location>
</feature>
<dbReference type="GO" id="GO:1990246">
    <property type="term" value="C:uniplex complex"/>
    <property type="evidence" value="ECO:0007669"/>
    <property type="project" value="TreeGrafter"/>
</dbReference>
<keyword evidence="10" id="KW-0406">Ion transport</keyword>
<evidence type="ECO:0000256" key="4">
    <source>
        <dbReference type="ARBA" id="ARBA00022536"/>
    </source>
</evidence>
<keyword evidence="12" id="KW-1015">Disulfide bond</keyword>
<feature type="transmembrane region" description="Helical" evidence="14">
    <location>
        <begin position="264"/>
        <end position="282"/>
    </location>
</feature>
<evidence type="ECO:0000256" key="2">
    <source>
        <dbReference type="ARBA" id="ARBA00005653"/>
    </source>
</evidence>
<accession>A0A8X7X6U5</accession>
<dbReference type="PROSITE" id="PS51034">
    <property type="entry name" value="ZP_2"/>
    <property type="match status" value="1"/>
</dbReference>
<dbReference type="GO" id="GO:0036444">
    <property type="term" value="P:calcium import into the mitochondrion"/>
    <property type="evidence" value="ECO:0007669"/>
    <property type="project" value="TreeGrafter"/>
</dbReference>
<dbReference type="PRINTS" id="PR00023">
    <property type="entry name" value="ZPELLUCIDA"/>
</dbReference>
<dbReference type="InterPro" id="IPR057774">
    <property type="entry name" value="D8C_UMOD/GP2/OIT3-like"/>
</dbReference>
<dbReference type="SMART" id="SM00181">
    <property type="entry name" value="EGF"/>
    <property type="match status" value="2"/>
</dbReference>
<dbReference type="InterPro" id="IPR000742">
    <property type="entry name" value="EGF"/>
</dbReference>
<keyword evidence="7" id="KW-0732">Signal</keyword>
<dbReference type="InterPro" id="IPR048290">
    <property type="entry name" value="ZP_chr"/>
</dbReference>
<name>A0A8X7X6U5_POLSE</name>
<dbReference type="GO" id="GO:0005509">
    <property type="term" value="F:calcium ion binding"/>
    <property type="evidence" value="ECO:0007669"/>
    <property type="project" value="InterPro"/>
</dbReference>
<dbReference type="Pfam" id="PF23344">
    <property type="entry name" value="ZP-N"/>
    <property type="match status" value="1"/>
</dbReference>
<evidence type="ECO:0000256" key="11">
    <source>
        <dbReference type="ARBA" id="ARBA00023136"/>
    </source>
</evidence>
<dbReference type="GO" id="GO:0015292">
    <property type="term" value="F:uniporter activity"/>
    <property type="evidence" value="ECO:0007669"/>
    <property type="project" value="TreeGrafter"/>
</dbReference>
<dbReference type="GO" id="GO:0051560">
    <property type="term" value="P:mitochondrial calcium ion homeostasis"/>
    <property type="evidence" value="ECO:0007669"/>
    <property type="project" value="InterPro"/>
</dbReference>
<keyword evidence="3" id="KW-0813">Transport</keyword>
<dbReference type="PANTHER" id="PTHR13462:SF16">
    <property type="entry name" value="CALCIUM UNIPORTER PROTEIN, MITOCHONDRIAL"/>
    <property type="match status" value="1"/>
</dbReference>
<keyword evidence="5" id="KW-0109">Calcium transport</keyword>
<organism evidence="16 17">
    <name type="scientific">Polypterus senegalus</name>
    <name type="common">Senegal bichir</name>
    <dbReference type="NCBI Taxonomy" id="55291"/>
    <lineage>
        <taxon>Eukaryota</taxon>
        <taxon>Metazoa</taxon>
        <taxon>Chordata</taxon>
        <taxon>Craniata</taxon>
        <taxon>Vertebrata</taxon>
        <taxon>Euteleostomi</taxon>
        <taxon>Actinopterygii</taxon>
        <taxon>Polypteriformes</taxon>
        <taxon>Polypteridae</taxon>
        <taxon>Polypterus</taxon>
    </lineage>
</organism>
<evidence type="ECO:0000256" key="14">
    <source>
        <dbReference type="SAM" id="Phobius"/>
    </source>
</evidence>
<dbReference type="InterPro" id="IPR042235">
    <property type="entry name" value="ZP-C_dom"/>
</dbReference>
<dbReference type="GO" id="GO:0005262">
    <property type="term" value="F:calcium channel activity"/>
    <property type="evidence" value="ECO:0007669"/>
    <property type="project" value="TreeGrafter"/>
</dbReference>
<proteinExistence type="inferred from homology"/>
<feature type="non-terminal residue" evidence="16">
    <location>
        <position position="850"/>
    </location>
</feature>
<dbReference type="AlphaFoldDB" id="A0A8X7X6U5"/>
<comment type="similarity">
    <text evidence="2">Belongs to the MCU (TC 1.A.77) family.</text>
</comment>
<evidence type="ECO:0000256" key="7">
    <source>
        <dbReference type="ARBA" id="ARBA00022729"/>
    </source>
</evidence>
<dbReference type="InterPro" id="IPR039055">
    <property type="entry name" value="MCU_fam"/>
</dbReference>
<keyword evidence="4" id="KW-0245">EGF-like domain</keyword>
<evidence type="ECO:0000256" key="6">
    <source>
        <dbReference type="ARBA" id="ARBA00022692"/>
    </source>
</evidence>
<evidence type="ECO:0000313" key="16">
    <source>
        <dbReference type="EMBL" id="KAG2463370.1"/>
    </source>
</evidence>